<protein>
    <submittedName>
        <fullName evidence="2">Uncharacterized protein</fullName>
    </submittedName>
</protein>
<organism evidence="2 3">
    <name type="scientific">Vanilla planifolia</name>
    <name type="common">Vanilla</name>
    <dbReference type="NCBI Taxonomy" id="51239"/>
    <lineage>
        <taxon>Eukaryota</taxon>
        <taxon>Viridiplantae</taxon>
        <taxon>Streptophyta</taxon>
        <taxon>Embryophyta</taxon>
        <taxon>Tracheophyta</taxon>
        <taxon>Spermatophyta</taxon>
        <taxon>Magnoliopsida</taxon>
        <taxon>Liliopsida</taxon>
        <taxon>Asparagales</taxon>
        <taxon>Orchidaceae</taxon>
        <taxon>Vanilloideae</taxon>
        <taxon>Vanilleae</taxon>
        <taxon>Vanilla</taxon>
    </lineage>
</organism>
<reference evidence="2 3" key="1">
    <citation type="journal article" date="2020" name="Nat. Food">
        <title>A phased Vanilla planifolia genome enables genetic improvement of flavour and production.</title>
        <authorList>
            <person name="Hasing T."/>
            <person name="Tang H."/>
            <person name="Brym M."/>
            <person name="Khazi F."/>
            <person name="Huang T."/>
            <person name="Chambers A.H."/>
        </authorList>
    </citation>
    <scope>NUCLEOTIDE SEQUENCE [LARGE SCALE GENOMIC DNA]</scope>
    <source>
        <tissue evidence="2">Leaf</tissue>
    </source>
</reference>
<evidence type="ECO:0000256" key="1">
    <source>
        <dbReference type="SAM" id="MobiDB-lite"/>
    </source>
</evidence>
<name>A0A835QTG0_VANPL</name>
<sequence length="197" mass="21432">MQPRRGAQMEARRNTDAGTWADQTQELLILITVSLLAVVQGIWARGDHPLVFVEEARIHLPLQGSVAAAAGGGGSRKSLSFVVSDGGVSGEVMRPQEEEKEEEGQQGCRSPSSPHGYAIRKQQGKRAGEGLNICGIEKKKKKLEEERGQMVIPGSMIPPNCINGASMVLQTKRETGRSCIFKRAGERVSTKVRKLKE</sequence>
<proteinExistence type="predicted"/>
<evidence type="ECO:0000313" key="3">
    <source>
        <dbReference type="Proteomes" id="UP000636800"/>
    </source>
</evidence>
<comment type="caution">
    <text evidence="2">The sequence shown here is derived from an EMBL/GenBank/DDBJ whole genome shotgun (WGS) entry which is preliminary data.</text>
</comment>
<dbReference type="AlphaFoldDB" id="A0A835QTG0"/>
<feature type="region of interest" description="Disordered" evidence="1">
    <location>
        <begin position="87"/>
        <end position="124"/>
    </location>
</feature>
<keyword evidence="3" id="KW-1185">Reference proteome</keyword>
<gene>
    <name evidence="2" type="ORF">HPP92_015374</name>
</gene>
<dbReference type="Proteomes" id="UP000636800">
    <property type="component" value="Chromosome 7"/>
</dbReference>
<accession>A0A835QTG0</accession>
<dbReference type="OrthoDB" id="1910203at2759"/>
<dbReference type="EMBL" id="JADCNL010000007">
    <property type="protein sequence ID" value="KAG0473517.1"/>
    <property type="molecule type" value="Genomic_DNA"/>
</dbReference>
<evidence type="ECO:0000313" key="2">
    <source>
        <dbReference type="EMBL" id="KAG0473517.1"/>
    </source>
</evidence>